<keyword evidence="2" id="KW-0812">Transmembrane</keyword>
<feature type="transmembrane region" description="Helical" evidence="2">
    <location>
        <begin position="72"/>
        <end position="93"/>
    </location>
</feature>
<evidence type="ECO:0000256" key="2">
    <source>
        <dbReference type="SAM" id="Phobius"/>
    </source>
</evidence>
<comment type="caution">
    <text evidence="3">The sequence shown here is derived from an EMBL/GenBank/DDBJ whole genome shotgun (WGS) entry which is preliminary data.</text>
</comment>
<sequence length="149" mass="15939">MADKRESTEPPPPRRGVPAHPLARPGAAPRGGGPRGGARRPQRPLPRGEHFVTPGATGLRLQVERKSAAPLVYLYGLPRWILPVLLVVLLLVGFAVPDWRGGVAVLPVLGFVGWLAYMSWPSLGNGGRLMRVALAAFLIALAAQRFGAF</sequence>
<reference evidence="4" key="1">
    <citation type="journal article" date="2019" name="Int. J. Syst. Evol. Microbiol.">
        <title>The Global Catalogue of Microorganisms (GCM) 10K type strain sequencing project: providing services to taxonomists for standard genome sequencing and annotation.</title>
        <authorList>
            <consortium name="The Broad Institute Genomics Platform"/>
            <consortium name="The Broad Institute Genome Sequencing Center for Infectious Disease"/>
            <person name="Wu L."/>
            <person name="Ma J."/>
        </authorList>
    </citation>
    <scope>NUCLEOTIDE SEQUENCE [LARGE SCALE GENOMIC DNA]</scope>
    <source>
        <strain evidence="4">CCUG 49560</strain>
    </source>
</reference>
<evidence type="ECO:0000313" key="4">
    <source>
        <dbReference type="Proteomes" id="UP001595891"/>
    </source>
</evidence>
<dbReference type="RefSeq" id="WP_262842790.1">
    <property type="nucleotide sequence ID" value="NZ_JANZYP010000013.1"/>
</dbReference>
<feature type="transmembrane region" description="Helical" evidence="2">
    <location>
        <begin position="129"/>
        <end position="147"/>
    </location>
</feature>
<gene>
    <name evidence="3" type="ORF">ACFO8L_01735</name>
</gene>
<dbReference type="Pfam" id="PF20444">
    <property type="entry name" value="DUF6703"/>
    <property type="match status" value="1"/>
</dbReference>
<dbReference type="InterPro" id="IPR046549">
    <property type="entry name" value="DUF6703"/>
</dbReference>
<feature type="region of interest" description="Disordered" evidence="1">
    <location>
        <begin position="1"/>
        <end position="53"/>
    </location>
</feature>
<organism evidence="3 4">
    <name type="scientific">Sphaerisporangium corydalis</name>
    <dbReference type="NCBI Taxonomy" id="1441875"/>
    <lineage>
        <taxon>Bacteria</taxon>
        <taxon>Bacillati</taxon>
        <taxon>Actinomycetota</taxon>
        <taxon>Actinomycetes</taxon>
        <taxon>Streptosporangiales</taxon>
        <taxon>Streptosporangiaceae</taxon>
        <taxon>Sphaerisporangium</taxon>
    </lineage>
</organism>
<keyword evidence="4" id="KW-1185">Reference proteome</keyword>
<keyword evidence="2" id="KW-0472">Membrane</keyword>
<evidence type="ECO:0000313" key="3">
    <source>
        <dbReference type="EMBL" id="MFC4584777.1"/>
    </source>
</evidence>
<dbReference type="Proteomes" id="UP001595891">
    <property type="component" value="Unassembled WGS sequence"/>
</dbReference>
<protein>
    <submittedName>
        <fullName evidence="3">DUF6703 family protein</fullName>
    </submittedName>
</protein>
<feature type="transmembrane region" description="Helical" evidence="2">
    <location>
        <begin position="99"/>
        <end position="117"/>
    </location>
</feature>
<accession>A0ABV9E5H9</accession>
<evidence type="ECO:0000256" key="1">
    <source>
        <dbReference type="SAM" id="MobiDB-lite"/>
    </source>
</evidence>
<dbReference type="EMBL" id="JBHSFN010000001">
    <property type="protein sequence ID" value="MFC4584777.1"/>
    <property type="molecule type" value="Genomic_DNA"/>
</dbReference>
<name>A0ABV9E5H9_9ACTN</name>
<keyword evidence="2" id="KW-1133">Transmembrane helix</keyword>
<proteinExistence type="predicted"/>